<name>A0A1D2V8W7_9ASCO</name>
<dbReference type="RefSeq" id="XP_020044200.1">
    <property type="nucleotide sequence ID" value="XM_020194822.1"/>
</dbReference>
<dbReference type="Proteomes" id="UP000095038">
    <property type="component" value="Unassembled WGS sequence"/>
</dbReference>
<gene>
    <name evidence="1" type="ORF">ASCRUDRAFT_83148</name>
</gene>
<dbReference type="InParanoid" id="A0A1D2V8W7"/>
<dbReference type="AlphaFoldDB" id="A0A1D2V8W7"/>
<dbReference type="GeneID" id="30968458"/>
<sequence>MILDDGDNEGANEIEWRTKECVSMTDDYDQIFDRTTDGKFEEVQFGGIKRVRHK</sequence>
<accession>A0A1D2V8W7</accession>
<evidence type="ECO:0000313" key="2">
    <source>
        <dbReference type="Proteomes" id="UP000095038"/>
    </source>
</evidence>
<dbReference type="EMBL" id="KV454499">
    <property type="protein sequence ID" value="ODV57893.1"/>
    <property type="molecule type" value="Genomic_DNA"/>
</dbReference>
<keyword evidence="2" id="KW-1185">Reference proteome</keyword>
<proteinExistence type="predicted"/>
<protein>
    <submittedName>
        <fullName evidence="1">Uncharacterized protein</fullName>
    </submittedName>
</protein>
<organism evidence="1 2">
    <name type="scientific">Ascoidea rubescens DSM 1968</name>
    <dbReference type="NCBI Taxonomy" id="1344418"/>
    <lineage>
        <taxon>Eukaryota</taxon>
        <taxon>Fungi</taxon>
        <taxon>Dikarya</taxon>
        <taxon>Ascomycota</taxon>
        <taxon>Saccharomycotina</taxon>
        <taxon>Saccharomycetes</taxon>
        <taxon>Ascoideaceae</taxon>
        <taxon>Ascoidea</taxon>
    </lineage>
</organism>
<reference evidence="2" key="1">
    <citation type="submission" date="2016-05" db="EMBL/GenBank/DDBJ databases">
        <title>Comparative genomics of biotechnologically important yeasts.</title>
        <authorList>
            <consortium name="DOE Joint Genome Institute"/>
            <person name="Riley R."/>
            <person name="Haridas S."/>
            <person name="Wolfe K.H."/>
            <person name="Lopes M.R."/>
            <person name="Hittinger C.T."/>
            <person name="Goker M."/>
            <person name="Salamov A."/>
            <person name="Wisecaver J."/>
            <person name="Long T.M."/>
            <person name="Aerts A.L."/>
            <person name="Barry K."/>
            <person name="Choi C."/>
            <person name="Clum A."/>
            <person name="Coughlan A.Y."/>
            <person name="Deshpande S."/>
            <person name="Douglass A.P."/>
            <person name="Hanson S.J."/>
            <person name="Klenk H.-P."/>
            <person name="Labutti K."/>
            <person name="Lapidus A."/>
            <person name="Lindquist E."/>
            <person name="Lipzen A."/>
            <person name="Meier-Kolthoff J.P."/>
            <person name="Ohm R.A."/>
            <person name="Otillar R.P."/>
            <person name="Pangilinan J."/>
            <person name="Peng Y."/>
            <person name="Rokas A."/>
            <person name="Rosa C.A."/>
            <person name="Scheuner C."/>
            <person name="Sibirny A.A."/>
            <person name="Slot J.C."/>
            <person name="Stielow J.B."/>
            <person name="Sun H."/>
            <person name="Kurtzman C.P."/>
            <person name="Blackwell M."/>
            <person name="Grigoriev I.V."/>
            <person name="Jeffries T.W."/>
        </authorList>
    </citation>
    <scope>NUCLEOTIDE SEQUENCE [LARGE SCALE GENOMIC DNA]</scope>
    <source>
        <strain evidence="2">DSM 1968</strain>
    </source>
</reference>
<evidence type="ECO:0000313" key="1">
    <source>
        <dbReference type="EMBL" id="ODV57893.1"/>
    </source>
</evidence>